<name>A0AAW1UHV5_9CUCU</name>
<evidence type="ECO:0000313" key="6">
    <source>
        <dbReference type="Proteomes" id="UP001431783"/>
    </source>
</evidence>
<feature type="chain" id="PRO_5043587300" evidence="4">
    <location>
        <begin position="23"/>
        <end position="808"/>
    </location>
</feature>
<keyword evidence="6" id="KW-1185">Reference proteome</keyword>
<dbReference type="InterPro" id="IPR032675">
    <property type="entry name" value="LRR_dom_sf"/>
</dbReference>
<feature type="signal peptide" evidence="4">
    <location>
        <begin position="1"/>
        <end position="22"/>
    </location>
</feature>
<dbReference type="AlphaFoldDB" id="A0AAW1UHV5"/>
<dbReference type="Pfam" id="PF13855">
    <property type="entry name" value="LRR_8"/>
    <property type="match status" value="3"/>
</dbReference>
<dbReference type="SMART" id="SM00365">
    <property type="entry name" value="LRR_SD22"/>
    <property type="match status" value="6"/>
</dbReference>
<keyword evidence="3" id="KW-0472">Membrane</keyword>
<evidence type="ECO:0000256" key="4">
    <source>
        <dbReference type="SAM" id="SignalP"/>
    </source>
</evidence>
<keyword evidence="3" id="KW-0812">Transmembrane</keyword>
<dbReference type="Proteomes" id="UP001431783">
    <property type="component" value="Unassembled WGS sequence"/>
</dbReference>
<dbReference type="InterPro" id="IPR003591">
    <property type="entry name" value="Leu-rich_rpt_typical-subtyp"/>
</dbReference>
<keyword evidence="3" id="KW-1133">Transmembrane helix</keyword>
<dbReference type="EMBL" id="JARQZJ010000061">
    <property type="protein sequence ID" value="KAK9879301.1"/>
    <property type="molecule type" value="Genomic_DNA"/>
</dbReference>
<feature type="transmembrane region" description="Helical" evidence="3">
    <location>
        <begin position="765"/>
        <end position="786"/>
    </location>
</feature>
<dbReference type="Gene3D" id="3.80.10.10">
    <property type="entry name" value="Ribonuclease Inhibitor"/>
    <property type="match status" value="3"/>
</dbReference>
<dbReference type="SMART" id="SM00369">
    <property type="entry name" value="LRR_TYP"/>
    <property type="match status" value="12"/>
</dbReference>
<dbReference type="InterPro" id="IPR001611">
    <property type="entry name" value="Leu-rich_rpt"/>
</dbReference>
<protein>
    <submittedName>
        <fullName evidence="5">Uncharacterized protein</fullName>
    </submittedName>
</protein>
<gene>
    <name evidence="5" type="ORF">WA026_004154</name>
</gene>
<evidence type="ECO:0000256" key="1">
    <source>
        <dbReference type="ARBA" id="ARBA00022614"/>
    </source>
</evidence>
<dbReference type="PANTHER" id="PTHR24366:SF170">
    <property type="entry name" value="RE50361P"/>
    <property type="match status" value="1"/>
</dbReference>
<reference evidence="5 6" key="1">
    <citation type="submission" date="2023-03" db="EMBL/GenBank/DDBJ databases">
        <title>Genome insight into feeding habits of ladybird beetles.</title>
        <authorList>
            <person name="Li H.-S."/>
            <person name="Huang Y.-H."/>
            <person name="Pang H."/>
        </authorList>
    </citation>
    <scope>NUCLEOTIDE SEQUENCE [LARGE SCALE GENOMIC DNA]</scope>
    <source>
        <strain evidence="5">SYSU_2023b</strain>
        <tissue evidence="5">Whole body</tissue>
    </source>
</reference>
<organism evidence="5 6">
    <name type="scientific">Henosepilachna vigintioctopunctata</name>
    <dbReference type="NCBI Taxonomy" id="420089"/>
    <lineage>
        <taxon>Eukaryota</taxon>
        <taxon>Metazoa</taxon>
        <taxon>Ecdysozoa</taxon>
        <taxon>Arthropoda</taxon>
        <taxon>Hexapoda</taxon>
        <taxon>Insecta</taxon>
        <taxon>Pterygota</taxon>
        <taxon>Neoptera</taxon>
        <taxon>Endopterygota</taxon>
        <taxon>Coleoptera</taxon>
        <taxon>Polyphaga</taxon>
        <taxon>Cucujiformia</taxon>
        <taxon>Coccinelloidea</taxon>
        <taxon>Coccinellidae</taxon>
        <taxon>Epilachninae</taxon>
        <taxon>Epilachnini</taxon>
        <taxon>Henosepilachna</taxon>
    </lineage>
</organism>
<keyword evidence="2" id="KW-0677">Repeat</keyword>
<dbReference type="PANTHER" id="PTHR24366">
    <property type="entry name" value="IG(IMMUNOGLOBULIN) AND LRR(LEUCINE RICH REPEAT) DOMAINS"/>
    <property type="match status" value="1"/>
</dbReference>
<dbReference type="PROSITE" id="PS51450">
    <property type="entry name" value="LRR"/>
    <property type="match status" value="3"/>
</dbReference>
<keyword evidence="1" id="KW-0433">Leucine-rich repeat</keyword>
<evidence type="ECO:0000313" key="5">
    <source>
        <dbReference type="EMBL" id="KAK9879301.1"/>
    </source>
</evidence>
<comment type="caution">
    <text evidence="5">The sequence shown here is derived from an EMBL/GenBank/DDBJ whole genome shotgun (WGS) entry which is preliminary data.</text>
</comment>
<sequence length="808" mass="93149">MKNIWILFIFIWAGARFEVVLSSCISNREYVTTTTYSYHHNYYYNRRNEERDYSTNIICTNIKETFPSSIECNDSKCKSVIFKMCNISIIPTNAFMEARSLKIIEMTNSGIRNIETGAFLGLLKVEEIHLDMNNIQKISRGSFNSLINLKILNLSGNSIKEVESESFHGSSSIINLDLSFNELISIPQDLMKPLTQLESLNISNNLITSMNGNLCYNLLELRYLILDNNKIIEFDECIEKLYINKLSLSQNLLSDLSNVTLPNTLEDLRLDNNNISILSDDIFKNLTNLQVIDLANNSIKNQSMYVFKNIEQLQILNISYNDIDHFDPEGLSTLKQLKTLNIKGNSISILQKGIFRNISSIETLDLSENNISFIPLDVLSDFKNLKILNISGNSIEYLESGVFNELISLRILDISGNVLESLKPHIFFPLTKLEKLNIAHNNLRSFEITDIIVHCPSIKSLDIDGNKFSCNELANIFLFSKEKKFSIVKGSTVMSENVNGIACLENETLSSNRNGIVFNDFTKFFEEDFKNSTFYKFFRNFRVNQYDNEMKDNTTSETNEFKDLRNMSQSFISELSSIVNNIKTMNNHENFDGNFSLLISDIDQFLKNETLHFDEIVMVLSRITNELKMEHEKVVFNISKLIKMNNSMSQMPHEMEQYFMKNSSLNQSLEKLILINRKLEEQLHRNADKFSNFTSALQENVKMKPENFSSRNSIFKSSELTEETKDKKQHASGSSEAQFLKNDSGKILVIPEIQELIGALNQLKLFIILSMLLLMASFSVHIFRYFKRDFYQRRKIECSSLELPIMDK</sequence>
<evidence type="ECO:0000256" key="2">
    <source>
        <dbReference type="ARBA" id="ARBA00022737"/>
    </source>
</evidence>
<proteinExistence type="predicted"/>
<dbReference type="SUPFAM" id="SSF52058">
    <property type="entry name" value="L domain-like"/>
    <property type="match status" value="2"/>
</dbReference>
<evidence type="ECO:0000256" key="3">
    <source>
        <dbReference type="SAM" id="Phobius"/>
    </source>
</evidence>
<accession>A0AAW1UHV5</accession>
<dbReference type="Pfam" id="PF00560">
    <property type="entry name" value="LRR_1"/>
    <property type="match status" value="1"/>
</dbReference>
<dbReference type="FunFam" id="3.80.10.10:FF:001164">
    <property type="entry name" value="GH01279p"/>
    <property type="match status" value="1"/>
</dbReference>
<keyword evidence="4" id="KW-0732">Signal</keyword>